<dbReference type="InterPro" id="IPR027020">
    <property type="entry name" value="YnjB"/>
</dbReference>
<feature type="signal peptide" evidence="1">
    <location>
        <begin position="1"/>
        <end position="33"/>
    </location>
</feature>
<protein>
    <submittedName>
        <fullName evidence="2">Putative thiamine transport system substrate-binding protein</fullName>
    </submittedName>
</protein>
<dbReference type="NCBIfam" id="NF008633">
    <property type="entry name" value="PRK11622.1"/>
    <property type="match status" value="1"/>
</dbReference>
<dbReference type="PROSITE" id="PS51257">
    <property type="entry name" value="PROKAR_LIPOPROTEIN"/>
    <property type="match status" value="1"/>
</dbReference>
<evidence type="ECO:0000313" key="3">
    <source>
        <dbReference type="Proteomes" id="UP000190460"/>
    </source>
</evidence>
<dbReference type="Pfam" id="PF13416">
    <property type="entry name" value="SBP_bac_8"/>
    <property type="match status" value="1"/>
</dbReference>
<gene>
    <name evidence="2" type="ORF">SAMN02745130_00650</name>
</gene>
<dbReference type="Gene3D" id="3.40.190.10">
    <property type="entry name" value="Periplasmic binding protein-like II"/>
    <property type="match status" value="2"/>
</dbReference>
<feature type="chain" id="PRO_5012301264" evidence="1">
    <location>
        <begin position="34"/>
        <end position="399"/>
    </location>
</feature>
<dbReference type="Proteomes" id="UP000190460">
    <property type="component" value="Unassembled WGS sequence"/>
</dbReference>
<reference evidence="2 3" key="1">
    <citation type="submission" date="2017-02" db="EMBL/GenBank/DDBJ databases">
        <authorList>
            <person name="Peterson S.W."/>
        </authorList>
    </citation>
    <scope>NUCLEOTIDE SEQUENCE [LARGE SCALE GENOMIC DNA]</scope>
    <source>
        <strain evidence="2 3">ATCC 49788</strain>
    </source>
</reference>
<dbReference type="PANTHER" id="PTHR42779:SF1">
    <property type="entry name" value="PROTEIN YNJB"/>
    <property type="match status" value="1"/>
</dbReference>
<dbReference type="OrthoDB" id="3239593at2"/>
<evidence type="ECO:0000256" key="1">
    <source>
        <dbReference type="SAM" id="SignalP"/>
    </source>
</evidence>
<organism evidence="2 3">
    <name type="scientific">Thiothrix eikelboomii</name>
    <dbReference type="NCBI Taxonomy" id="92487"/>
    <lineage>
        <taxon>Bacteria</taxon>
        <taxon>Pseudomonadati</taxon>
        <taxon>Pseudomonadota</taxon>
        <taxon>Gammaproteobacteria</taxon>
        <taxon>Thiotrichales</taxon>
        <taxon>Thiotrichaceae</taxon>
        <taxon>Thiothrix</taxon>
    </lineage>
</organism>
<dbReference type="InterPro" id="IPR006059">
    <property type="entry name" value="SBP"/>
</dbReference>
<dbReference type="PIRSF" id="PIRSF029172">
    <property type="entry name" value="UCP029172_ABC_sbc_YnjB"/>
    <property type="match status" value="1"/>
</dbReference>
<dbReference type="AlphaFoldDB" id="A0A1T4VZ52"/>
<accession>A0A1T4VZ52</accession>
<dbReference type="EMBL" id="FUYB01000002">
    <property type="protein sequence ID" value="SKA70078.1"/>
    <property type="molecule type" value="Genomic_DNA"/>
</dbReference>
<name>A0A1T4VZ52_9GAMM</name>
<evidence type="ECO:0000313" key="2">
    <source>
        <dbReference type="EMBL" id="SKA70078.1"/>
    </source>
</evidence>
<sequence>MQLNDLKSKNLTLKIFKLSALSLLSTACLQASAADTDWAQIEQAAKGQTVYFNAWGGGETINRYIEWAAEQAKQRYELTVKHVKITDAAEVVKRIQTEQQAGRTEDGSVDLIWVNGENFSALKRANLLYGPWAEQLPNWSQVDTNKPVRQDFSESTDGLEAPWGTAQLTFITDRSKVSSPPDSAAALLAFAQQHPGRVTYPKPPNFHGTTFLKQLLLDLSTDRSALNKPVDPTQLASLTQPLWAYLDQLHPVTWQQGKSFPASNTEMHQKLADGELLISLSFNPNEAASLIQAGQLPTSAYSFGFKKGTIGNVHFVAIPFNAPAKQGAQVFANFLLSPEAQARKAEIKVWGDPSVLAADKLPATQTEASVLPSDIPTLAEPHASWVEALEKEWLKRYGS</sequence>
<dbReference type="SUPFAM" id="SSF53850">
    <property type="entry name" value="Periplasmic binding protein-like II"/>
    <property type="match status" value="1"/>
</dbReference>
<keyword evidence="3" id="KW-1185">Reference proteome</keyword>
<proteinExistence type="predicted"/>
<dbReference type="PANTHER" id="PTHR42779">
    <property type="entry name" value="PROTEIN YNJB"/>
    <property type="match status" value="1"/>
</dbReference>
<dbReference type="RefSeq" id="WP_078921130.1">
    <property type="nucleotide sequence ID" value="NZ_FUYB01000002.1"/>
</dbReference>
<keyword evidence="1" id="KW-0732">Signal</keyword>
<dbReference type="STRING" id="92487.SAMN02745130_00650"/>